<keyword evidence="4" id="KW-0472">Membrane</keyword>
<comment type="caution">
    <text evidence="6">The sequence shown here is derived from an EMBL/GenBank/DDBJ whole genome shotgun (WGS) entry which is preliminary data.</text>
</comment>
<dbReference type="InterPro" id="IPR000160">
    <property type="entry name" value="GGDEF_dom"/>
</dbReference>
<evidence type="ECO:0000313" key="6">
    <source>
        <dbReference type="EMBL" id="GEK53924.1"/>
    </source>
</evidence>
<feature type="transmembrane region" description="Helical" evidence="4">
    <location>
        <begin position="12"/>
        <end position="31"/>
    </location>
</feature>
<protein>
    <recommendedName>
        <fullName evidence="2">diguanylate cyclase</fullName>
        <ecNumber evidence="2">2.7.7.65</ecNumber>
    </recommendedName>
</protein>
<dbReference type="InterPro" id="IPR043128">
    <property type="entry name" value="Rev_trsase/Diguanyl_cyclase"/>
</dbReference>
<evidence type="ECO:0000256" key="1">
    <source>
        <dbReference type="ARBA" id="ARBA00001946"/>
    </source>
</evidence>
<keyword evidence="7" id="KW-1185">Reference proteome</keyword>
<dbReference type="GO" id="GO:0052621">
    <property type="term" value="F:diguanylate cyclase activity"/>
    <property type="evidence" value="ECO:0007669"/>
    <property type="project" value="UniProtKB-EC"/>
</dbReference>
<comment type="catalytic activity">
    <reaction evidence="3">
        <text>2 GTP = 3',3'-c-di-GMP + 2 diphosphate</text>
        <dbReference type="Rhea" id="RHEA:24898"/>
        <dbReference type="ChEBI" id="CHEBI:33019"/>
        <dbReference type="ChEBI" id="CHEBI:37565"/>
        <dbReference type="ChEBI" id="CHEBI:58805"/>
        <dbReference type="EC" id="2.7.7.65"/>
    </reaction>
</comment>
<dbReference type="PANTHER" id="PTHR45138">
    <property type="entry name" value="REGULATORY COMPONENTS OF SENSORY TRANSDUCTION SYSTEM"/>
    <property type="match status" value="1"/>
</dbReference>
<comment type="cofactor">
    <cofactor evidence="1">
        <name>Mg(2+)</name>
        <dbReference type="ChEBI" id="CHEBI:18420"/>
    </cofactor>
</comment>
<evidence type="ECO:0000256" key="2">
    <source>
        <dbReference type="ARBA" id="ARBA00012528"/>
    </source>
</evidence>
<keyword evidence="4" id="KW-0812">Transmembrane</keyword>
<evidence type="ECO:0000256" key="3">
    <source>
        <dbReference type="ARBA" id="ARBA00034247"/>
    </source>
</evidence>
<evidence type="ECO:0000259" key="5">
    <source>
        <dbReference type="PROSITE" id="PS50887"/>
    </source>
</evidence>
<dbReference type="InterPro" id="IPR050469">
    <property type="entry name" value="Diguanylate_Cyclase"/>
</dbReference>
<dbReference type="SUPFAM" id="SSF55073">
    <property type="entry name" value="Nucleotide cyclase"/>
    <property type="match status" value="1"/>
</dbReference>
<evidence type="ECO:0000313" key="7">
    <source>
        <dbReference type="Proteomes" id="UP000321419"/>
    </source>
</evidence>
<sequence>MNITTEPQLQIILAIHLILATTAALILPFLVSANAEHNLSTLANHDPLTQLLNSRGFYSIANNLFNKNNSEQSLAVIMLDIDFFKRVNDEFGHDAGDEALKWVSQHLKELFSKTAITARVGGEEFAILLNHSSLNDAQLAAEKLRKNIKQYPFNYYGNAIYLRVSAGVACSNANTASFKSLLNIADKHLYVAKKTGRDKVIYNSELNPFVHKQTVSI</sequence>
<dbReference type="SMART" id="SM00267">
    <property type="entry name" value="GGDEF"/>
    <property type="match status" value="1"/>
</dbReference>
<accession>A0A510XSB4</accession>
<keyword evidence="4" id="KW-1133">Transmembrane helix</keyword>
<dbReference type="InterPro" id="IPR029787">
    <property type="entry name" value="Nucleotide_cyclase"/>
</dbReference>
<gene>
    <name evidence="6" type="ORF">PES01_07690</name>
</gene>
<dbReference type="GO" id="GO:0043709">
    <property type="term" value="P:cell adhesion involved in single-species biofilm formation"/>
    <property type="evidence" value="ECO:0007669"/>
    <property type="project" value="TreeGrafter"/>
</dbReference>
<dbReference type="EMBL" id="BJUM01000006">
    <property type="protein sequence ID" value="GEK53924.1"/>
    <property type="molecule type" value="Genomic_DNA"/>
</dbReference>
<dbReference type="CDD" id="cd01949">
    <property type="entry name" value="GGDEF"/>
    <property type="match status" value="1"/>
</dbReference>
<dbReference type="Pfam" id="PF00990">
    <property type="entry name" value="GGDEF"/>
    <property type="match status" value="1"/>
</dbReference>
<dbReference type="FunFam" id="3.30.70.270:FF:000001">
    <property type="entry name" value="Diguanylate cyclase domain protein"/>
    <property type="match status" value="1"/>
</dbReference>
<reference evidence="6 7" key="1">
    <citation type="submission" date="2019-07" db="EMBL/GenBank/DDBJ databases">
        <title>Whole genome shotgun sequence of Pseudoalteromonas espejiana NBRC 102222.</title>
        <authorList>
            <person name="Hosoyama A."/>
            <person name="Uohara A."/>
            <person name="Ohji S."/>
            <person name="Ichikawa N."/>
        </authorList>
    </citation>
    <scope>NUCLEOTIDE SEQUENCE [LARGE SCALE GENOMIC DNA]</scope>
    <source>
        <strain evidence="6 7">NBRC 102222</strain>
    </source>
</reference>
<dbReference type="GO" id="GO:1902201">
    <property type="term" value="P:negative regulation of bacterial-type flagellum-dependent cell motility"/>
    <property type="evidence" value="ECO:0007669"/>
    <property type="project" value="TreeGrafter"/>
</dbReference>
<dbReference type="PANTHER" id="PTHR45138:SF9">
    <property type="entry name" value="DIGUANYLATE CYCLASE DGCM-RELATED"/>
    <property type="match status" value="1"/>
</dbReference>
<evidence type="ECO:0000256" key="4">
    <source>
        <dbReference type="SAM" id="Phobius"/>
    </source>
</evidence>
<proteinExistence type="predicted"/>
<dbReference type="NCBIfam" id="TIGR00254">
    <property type="entry name" value="GGDEF"/>
    <property type="match status" value="1"/>
</dbReference>
<dbReference type="EC" id="2.7.7.65" evidence="2"/>
<dbReference type="AlphaFoldDB" id="A0A510XSB4"/>
<name>A0A510XSB4_9GAMM</name>
<dbReference type="GO" id="GO:0005886">
    <property type="term" value="C:plasma membrane"/>
    <property type="evidence" value="ECO:0007669"/>
    <property type="project" value="TreeGrafter"/>
</dbReference>
<dbReference type="PROSITE" id="PS50887">
    <property type="entry name" value="GGDEF"/>
    <property type="match status" value="1"/>
</dbReference>
<dbReference type="Gene3D" id="3.30.70.270">
    <property type="match status" value="1"/>
</dbReference>
<organism evidence="6 7">
    <name type="scientific">Pseudoalteromonas espejiana</name>
    <dbReference type="NCBI Taxonomy" id="28107"/>
    <lineage>
        <taxon>Bacteria</taxon>
        <taxon>Pseudomonadati</taxon>
        <taxon>Pseudomonadota</taxon>
        <taxon>Gammaproteobacteria</taxon>
        <taxon>Alteromonadales</taxon>
        <taxon>Pseudoalteromonadaceae</taxon>
        <taxon>Pseudoalteromonas</taxon>
    </lineage>
</organism>
<feature type="domain" description="GGDEF" evidence="5">
    <location>
        <begin position="72"/>
        <end position="205"/>
    </location>
</feature>
<dbReference type="Proteomes" id="UP000321419">
    <property type="component" value="Unassembled WGS sequence"/>
</dbReference>